<evidence type="ECO:0000256" key="5">
    <source>
        <dbReference type="ARBA" id="ARBA00022989"/>
    </source>
</evidence>
<feature type="transmembrane region" description="Helical" evidence="8">
    <location>
        <begin position="265"/>
        <end position="286"/>
    </location>
</feature>
<feature type="transmembrane region" description="Helical" evidence="8">
    <location>
        <begin position="195"/>
        <end position="214"/>
    </location>
</feature>
<evidence type="ECO:0000256" key="6">
    <source>
        <dbReference type="ARBA" id="ARBA00023136"/>
    </source>
</evidence>
<evidence type="ECO:0000256" key="3">
    <source>
        <dbReference type="ARBA" id="ARBA00022448"/>
    </source>
</evidence>
<accession>A0A7S2KMP0</accession>
<name>A0A7S2KMP0_9STRA</name>
<feature type="transmembrane region" description="Helical" evidence="8">
    <location>
        <begin position="127"/>
        <end position="150"/>
    </location>
</feature>
<keyword evidence="5 8" id="KW-1133">Transmembrane helix</keyword>
<dbReference type="Gene3D" id="1.20.1250.20">
    <property type="entry name" value="MFS general substrate transporter like domains"/>
    <property type="match status" value="1"/>
</dbReference>
<dbReference type="PANTHER" id="PTHR31585:SF5">
    <property type="entry name" value="RNA-BINDING S4 DOMAIN-CONTAINING PROTEIN"/>
    <property type="match status" value="1"/>
</dbReference>
<evidence type="ECO:0000256" key="2">
    <source>
        <dbReference type="ARBA" id="ARBA00007015"/>
    </source>
</evidence>
<feature type="compositionally biased region" description="Low complexity" evidence="7">
    <location>
        <begin position="7"/>
        <end position="16"/>
    </location>
</feature>
<feature type="transmembrane region" description="Helical" evidence="8">
    <location>
        <begin position="292"/>
        <end position="310"/>
    </location>
</feature>
<organism evidence="9">
    <name type="scientific">Leptocylindrus danicus</name>
    <dbReference type="NCBI Taxonomy" id="163516"/>
    <lineage>
        <taxon>Eukaryota</taxon>
        <taxon>Sar</taxon>
        <taxon>Stramenopiles</taxon>
        <taxon>Ochrophyta</taxon>
        <taxon>Bacillariophyta</taxon>
        <taxon>Coscinodiscophyceae</taxon>
        <taxon>Chaetocerotophycidae</taxon>
        <taxon>Leptocylindrales</taxon>
        <taxon>Leptocylindraceae</taxon>
        <taxon>Leptocylindrus</taxon>
    </lineage>
</organism>
<dbReference type="InterPro" id="IPR039309">
    <property type="entry name" value="BT1"/>
</dbReference>
<feature type="transmembrane region" description="Helical" evidence="8">
    <location>
        <begin position="220"/>
        <end position="245"/>
    </location>
</feature>
<feature type="transmembrane region" description="Helical" evidence="8">
    <location>
        <begin position="369"/>
        <end position="389"/>
    </location>
</feature>
<evidence type="ECO:0000256" key="1">
    <source>
        <dbReference type="ARBA" id="ARBA00004141"/>
    </source>
</evidence>
<reference evidence="9" key="1">
    <citation type="submission" date="2021-01" db="EMBL/GenBank/DDBJ databases">
        <authorList>
            <person name="Corre E."/>
            <person name="Pelletier E."/>
            <person name="Niang G."/>
            <person name="Scheremetjew M."/>
            <person name="Finn R."/>
            <person name="Kale V."/>
            <person name="Holt S."/>
            <person name="Cochrane G."/>
            <person name="Meng A."/>
            <person name="Brown T."/>
            <person name="Cohen L."/>
        </authorList>
    </citation>
    <scope>NUCLEOTIDE SEQUENCE</scope>
    <source>
        <strain evidence="9">B650</strain>
    </source>
</reference>
<keyword evidence="4 8" id="KW-0812">Transmembrane</keyword>
<evidence type="ECO:0000256" key="4">
    <source>
        <dbReference type="ARBA" id="ARBA00022692"/>
    </source>
</evidence>
<dbReference type="GO" id="GO:0016020">
    <property type="term" value="C:membrane"/>
    <property type="evidence" value="ECO:0007669"/>
    <property type="project" value="UniProtKB-SubCell"/>
</dbReference>
<evidence type="ECO:0000256" key="7">
    <source>
        <dbReference type="SAM" id="MobiDB-lite"/>
    </source>
</evidence>
<gene>
    <name evidence="9" type="ORF">LDAN0321_LOCUS10138</name>
</gene>
<keyword evidence="6 8" id="KW-0472">Membrane</keyword>
<dbReference type="PANTHER" id="PTHR31585">
    <property type="entry name" value="FOLATE-BIOPTERIN TRANSPORTER 1, CHLOROPLASTIC"/>
    <property type="match status" value="1"/>
</dbReference>
<protein>
    <submittedName>
        <fullName evidence="9">Uncharacterized protein</fullName>
    </submittedName>
</protein>
<dbReference type="EMBL" id="HBGY01015629">
    <property type="protein sequence ID" value="CAD9580475.1"/>
    <property type="molecule type" value="Transcribed_RNA"/>
</dbReference>
<feature type="transmembrane region" description="Helical" evidence="8">
    <location>
        <begin position="401"/>
        <end position="422"/>
    </location>
</feature>
<dbReference type="InterPro" id="IPR036259">
    <property type="entry name" value="MFS_trans_sf"/>
</dbReference>
<feature type="region of interest" description="Disordered" evidence="7">
    <location>
        <begin position="1"/>
        <end position="56"/>
    </location>
</feature>
<dbReference type="Pfam" id="PF03092">
    <property type="entry name" value="BT1"/>
    <property type="match status" value="1"/>
</dbReference>
<comment type="similarity">
    <text evidence="2">Belongs to the major facilitator superfamily. Folate-biopterin transporter (TC 2.A.71) family.</text>
</comment>
<feature type="transmembrane region" description="Helical" evidence="8">
    <location>
        <begin position="170"/>
        <end position="188"/>
    </location>
</feature>
<dbReference type="AlphaFoldDB" id="A0A7S2KMP0"/>
<evidence type="ECO:0000313" key="9">
    <source>
        <dbReference type="EMBL" id="CAD9580475.1"/>
    </source>
</evidence>
<evidence type="ECO:0000256" key="8">
    <source>
        <dbReference type="SAM" id="Phobius"/>
    </source>
</evidence>
<feature type="compositionally biased region" description="Acidic residues" evidence="7">
    <location>
        <begin position="47"/>
        <end position="56"/>
    </location>
</feature>
<keyword evidence="3" id="KW-0813">Transport</keyword>
<feature type="transmembrane region" description="Helical" evidence="8">
    <location>
        <begin position="549"/>
        <end position="575"/>
    </location>
</feature>
<feature type="transmembrane region" description="Helical" evidence="8">
    <location>
        <begin position="505"/>
        <end position="529"/>
    </location>
</feature>
<sequence length="582" mass="64470">MEPMTISNSDNNNGSSTTLDAQKTRHRNTGAATSNISPLEMQPLPTEDYDDDDMEGLNESIDDILHRSGYNVGYKDSDIDDDELNDEMIAKMAEDAVLYGSGHGKLYDWLFPPNVPRTVQLMRWENIAVPACYLLVGILQGLSGPLMNVYPLDLGATEAQQATISSLRGLPASFKLLFGFWSDNYLFFGYRRKSYMALGWLIASASMIVLLLFGSHDPSIPLLSFSFLSFGVGFWFADVMADSIVAEKAKHEPPETRGSLQSTCYACRFFGLMIAAPLSTVVYSVLGPNHVIFVMALFPLLILPLVYWFRERFNVTPTSTSEQCKEIWSTVCSRAVWQPMGFVYLYNLLQVGNVAWREFLKSVLGFTSNQLNSLLIVAYVLLYLGIMAYKYYFIHWSWRAVYIWTTLLNGVLSALQILLILGETFGIPPFWFALGDDAFADFIGGIQFLPTTIMMVHLCPTGSEGASYAMFTTVNNSALGLSSMISTMLLPIWDVSKETLIAGDMSGMINLTVLTTALQVSGIFFVFLLPKTKEDLIQLGHGASGRSRVGGIIFLSITFLSILYALVVGILNIVAPGWMGES</sequence>
<feature type="transmembrane region" description="Helical" evidence="8">
    <location>
        <begin position="331"/>
        <end position="349"/>
    </location>
</feature>
<feature type="transmembrane region" description="Helical" evidence="8">
    <location>
        <begin position="442"/>
        <end position="459"/>
    </location>
</feature>
<feature type="transmembrane region" description="Helical" evidence="8">
    <location>
        <begin position="471"/>
        <end position="493"/>
    </location>
</feature>
<proteinExistence type="inferred from homology"/>
<comment type="subcellular location">
    <subcellularLocation>
        <location evidence="1">Membrane</location>
        <topology evidence="1">Multi-pass membrane protein</topology>
    </subcellularLocation>
</comment>
<dbReference type="SUPFAM" id="SSF103473">
    <property type="entry name" value="MFS general substrate transporter"/>
    <property type="match status" value="1"/>
</dbReference>